<dbReference type="Proteomes" id="UP000472276">
    <property type="component" value="Unassembled WGS sequence"/>
</dbReference>
<evidence type="ECO:0000313" key="23">
    <source>
        <dbReference type="Ensembl" id="ENSOABP00000064600.1"/>
    </source>
</evidence>
<dbReference type="PANTHER" id="PTHR37984">
    <property type="entry name" value="PROTEIN CBG26694"/>
    <property type="match status" value="1"/>
</dbReference>
<dbReference type="Ensembl" id="ENSOABT00000073436.1">
    <property type="protein sequence ID" value="ENSOABP00000064600.1"/>
    <property type="gene ID" value="ENSOABG00000031692.1"/>
</dbReference>
<reference evidence="24" key="1">
    <citation type="submission" date="2020-03" db="EMBL/GenBank/DDBJ databases">
        <title>Evolution of repeat sequences and sex chromosomes of tilapia species revealed by chromosome-level genomes.</title>
        <authorList>
            <person name="Xu L."/>
            <person name="Tao W."/>
            <person name="Wang D."/>
            <person name="Zhou Q."/>
        </authorList>
    </citation>
    <scope>NUCLEOTIDE SEQUENCE [LARGE SCALE GENOMIC DNA]</scope>
    <source>
        <strain evidence="24">Israel</strain>
    </source>
</reference>
<dbReference type="SUPFAM" id="SSF53098">
    <property type="entry name" value="Ribonuclease H-like"/>
    <property type="match status" value="1"/>
</dbReference>
<protein>
    <recommendedName>
        <fullName evidence="19">Gypsy retrotransposon integrase-like protein 1</fullName>
        <ecNumber evidence="4">2.7.7.49</ecNumber>
        <ecNumber evidence="3">3.1.26.4</ecNumber>
    </recommendedName>
</protein>
<dbReference type="InterPro" id="IPR043502">
    <property type="entry name" value="DNA/RNA_pol_sf"/>
</dbReference>
<evidence type="ECO:0000256" key="18">
    <source>
        <dbReference type="ARBA" id="ARBA00023172"/>
    </source>
</evidence>
<accession>A0AAZ1XAG3</accession>
<dbReference type="PANTHER" id="PTHR37984:SF5">
    <property type="entry name" value="PROTEIN NYNRIN-LIKE"/>
    <property type="match status" value="1"/>
</dbReference>
<dbReference type="PROSITE" id="PS50013">
    <property type="entry name" value="CHROMO_2"/>
    <property type="match status" value="1"/>
</dbReference>
<dbReference type="GO" id="GO:0006310">
    <property type="term" value="P:DNA recombination"/>
    <property type="evidence" value="ECO:0007669"/>
    <property type="project" value="UniProtKB-KW"/>
</dbReference>
<evidence type="ECO:0000313" key="24">
    <source>
        <dbReference type="Proteomes" id="UP000472276"/>
    </source>
</evidence>
<dbReference type="PROSITE" id="PS50994">
    <property type="entry name" value="INTEGRASE"/>
    <property type="match status" value="1"/>
</dbReference>
<dbReference type="GO" id="GO:0004190">
    <property type="term" value="F:aspartic-type endopeptidase activity"/>
    <property type="evidence" value="ECO:0007669"/>
    <property type="project" value="UniProtKB-KW"/>
</dbReference>
<dbReference type="InterPro" id="IPR021109">
    <property type="entry name" value="Peptidase_aspartic_dom_sf"/>
</dbReference>
<feature type="domain" description="Integrase catalytic" evidence="22">
    <location>
        <begin position="714"/>
        <end position="873"/>
    </location>
</feature>
<evidence type="ECO:0000256" key="8">
    <source>
        <dbReference type="ARBA" id="ARBA00022722"/>
    </source>
</evidence>
<dbReference type="AlphaFoldDB" id="A0AAZ1XAG3"/>
<dbReference type="InterPro" id="IPR050951">
    <property type="entry name" value="Retrovirus_Pol_polyprotein"/>
</dbReference>
<dbReference type="CDD" id="cd01647">
    <property type="entry name" value="RT_LTR"/>
    <property type="match status" value="1"/>
</dbReference>
<dbReference type="GO" id="GO:0015074">
    <property type="term" value="P:DNA integration"/>
    <property type="evidence" value="ECO:0007669"/>
    <property type="project" value="UniProtKB-KW"/>
</dbReference>
<dbReference type="InterPro" id="IPR001584">
    <property type="entry name" value="Integrase_cat-core"/>
</dbReference>
<dbReference type="PROSITE" id="PS50878">
    <property type="entry name" value="RT_POL"/>
    <property type="match status" value="1"/>
</dbReference>
<dbReference type="InterPro" id="IPR023780">
    <property type="entry name" value="Chromo_domain"/>
</dbReference>
<dbReference type="Gene3D" id="3.10.20.370">
    <property type="match status" value="1"/>
</dbReference>
<dbReference type="InterPro" id="IPR041373">
    <property type="entry name" value="RT_RNaseH"/>
</dbReference>
<dbReference type="InterPro" id="IPR016197">
    <property type="entry name" value="Chromo-like_dom_sf"/>
</dbReference>
<evidence type="ECO:0000256" key="4">
    <source>
        <dbReference type="ARBA" id="ARBA00012493"/>
    </source>
</evidence>
<keyword evidence="14" id="KW-0229">DNA integration</keyword>
<dbReference type="InterPro" id="IPR000477">
    <property type="entry name" value="RT_dom"/>
</dbReference>
<evidence type="ECO:0000256" key="5">
    <source>
        <dbReference type="ARBA" id="ARBA00022670"/>
    </source>
</evidence>
<keyword evidence="6" id="KW-0808">Transferase</keyword>
<evidence type="ECO:0000256" key="3">
    <source>
        <dbReference type="ARBA" id="ARBA00012180"/>
    </source>
</evidence>
<dbReference type="GO" id="GO:0006508">
    <property type="term" value="P:proteolysis"/>
    <property type="evidence" value="ECO:0007669"/>
    <property type="project" value="UniProtKB-KW"/>
</dbReference>
<dbReference type="InterPro" id="IPR056924">
    <property type="entry name" value="SH3_Tf2-1"/>
</dbReference>
<evidence type="ECO:0000259" key="21">
    <source>
        <dbReference type="PROSITE" id="PS50878"/>
    </source>
</evidence>
<dbReference type="EC" id="2.7.7.49" evidence="4"/>
<dbReference type="GO" id="GO:0046872">
    <property type="term" value="F:metal ion binding"/>
    <property type="evidence" value="ECO:0007669"/>
    <property type="project" value="UniProtKB-KW"/>
</dbReference>
<keyword evidence="24" id="KW-1185">Reference proteome</keyword>
<dbReference type="InterPro" id="IPR041588">
    <property type="entry name" value="Integrase_H2C2"/>
</dbReference>
<feature type="domain" description="Chromo" evidence="20">
    <location>
        <begin position="1015"/>
        <end position="1073"/>
    </location>
</feature>
<dbReference type="FunFam" id="3.30.70.270:FF:000020">
    <property type="entry name" value="Transposon Tf2-6 polyprotein-like Protein"/>
    <property type="match status" value="1"/>
</dbReference>
<keyword evidence="13" id="KW-0460">Magnesium</keyword>
<dbReference type="Pfam" id="PF00078">
    <property type="entry name" value="RVT_1"/>
    <property type="match status" value="1"/>
</dbReference>
<dbReference type="SUPFAM" id="SSF56672">
    <property type="entry name" value="DNA/RNA polymerases"/>
    <property type="match status" value="1"/>
</dbReference>
<sequence length="1077" mass="120416">MPVLWPFGPFCRLLSGFVKRRCPSVTLGVLMGDVSSPSQAPRMLLPAVIHVPARSHSTHALLDTGAEQNLIDRDLVRLLGIRLCPLDVPVSVTALNGQSLPSVTHQTEPLSLILSGNHHERLRFFVFSSPESPVVLGFPWFERHNPHINWAARRVESWSSHCLLHCLRSALPSLPAPVPEPAAEVIDLSAVPKEYHDLKLVFSKQRAGSLPPHRPYDCAIELLPGAPLPSRRLYNINPSEKAALEKYISESLEEATVFTKLDLRSACHLVRIRRGDEWQTAFNTPREHYEYLVMPFGLTNAPAVFQSLINDVLRDFLNGFVFVYLDDILIFSRSVEEHVGHVRAVLQRLLENRLFVKAEKCDFHADSISFLGYVLEKGQIRPDPRKIQVIAEWPTPASRKDLQKFLGFANFYRRFIKNYSRVVLPLTSLTSAARAFVWSPEAERSFSALKELFCSAPVLIHPDVSRQFVVEVDASDAGAGAVLSQRSPADGRLHPCAFFSRKFSPAERNYDVGNRELLAIKLALEEWRHWLEGAEHPFLVLTDHKNLSYIRCAKRLNPRQARWQLFFGRFNFTISFRPGSRNTKADALSRLFSSGSVAADAPTILPGSCVLGAVTWEIESQIRHAQRRDPDPGVGPPGKLYVPSSVRARVLHWLHTARFACHPGVRRMVSLLRRSFWWPSLQTDARDYVLACEACARNKSRHQASSGQLHPLPVPGRPWSHIAVDFVTGLPRSASHSVVLTIVDRFSKAAHFVPLPKLPSALETARLLVDHVFRLHGIPQDIVSDRGPQFVSRVWKAFCSALGVGASLSSGYHPQSNGQTERANQQLEASLRCAVSSDPASWSSHLSWIEYAYNSLTSAATGFSPFEICLGYQPPLFPSQEGEIAVPAVRDHLQRSRRIWRAARAALLQTTTRTCRTADRRRTLAPQYAVGQRVWLSSANIPLKSMSRKLAPRFLGPFTVRRIINPVSVRLQLPASMKVHPTFHVSQLKPVSSSPLCPPAGPPPPARVVDDAPAYSVRQLLDVRRRGRGYQFLVDWEGYGPEERAWIPGSLVLDPGLIADFYRRHPDKPGGPPGGVP</sequence>
<evidence type="ECO:0000256" key="19">
    <source>
        <dbReference type="ARBA" id="ARBA00039658"/>
    </source>
</evidence>
<dbReference type="GO" id="GO:0005634">
    <property type="term" value="C:nucleus"/>
    <property type="evidence" value="ECO:0007669"/>
    <property type="project" value="UniProtKB-SubCell"/>
</dbReference>
<evidence type="ECO:0000256" key="17">
    <source>
        <dbReference type="ARBA" id="ARBA00023125"/>
    </source>
</evidence>
<evidence type="ECO:0000256" key="7">
    <source>
        <dbReference type="ARBA" id="ARBA00022695"/>
    </source>
</evidence>
<reference evidence="23" key="3">
    <citation type="submission" date="2025-09" db="UniProtKB">
        <authorList>
            <consortium name="Ensembl"/>
        </authorList>
    </citation>
    <scope>IDENTIFICATION</scope>
</reference>
<dbReference type="EC" id="3.1.26.4" evidence="3"/>
<feature type="domain" description="Reverse transcriptase" evidence="21">
    <location>
        <begin position="184"/>
        <end position="375"/>
    </location>
</feature>
<dbReference type="Gene3D" id="3.30.420.10">
    <property type="entry name" value="Ribonuclease H-like superfamily/Ribonuclease H"/>
    <property type="match status" value="1"/>
</dbReference>
<keyword evidence="7" id="KW-0548">Nucleotidyltransferase</keyword>
<dbReference type="Gene3D" id="1.10.340.70">
    <property type="match status" value="1"/>
</dbReference>
<keyword evidence="9" id="KW-0479">Metal-binding</keyword>
<dbReference type="Pfam" id="PF13650">
    <property type="entry name" value="Asp_protease_2"/>
    <property type="match status" value="1"/>
</dbReference>
<evidence type="ECO:0000256" key="2">
    <source>
        <dbReference type="ARBA" id="ARBA00010879"/>
    </source>
</evidence>
<keyword evidence="18" id="KW-0233">DNA recombination</keyword>
<evidence type="ECO:0000256" key="11">
    <source>
        <dbReference type="ARBA" id="ARBA00022759"/>
    </source>
</evidence>
<dbReference type="SMART" id="SM00298">
    <property type="entry name" value="CHROMO"/>
    <property type="match status" value="1"/>
</dbReference>
<evidence type="ECO:0000259" key="20">
    <source>
        <dbReference type="PROSITE" id="PS50013"/>
    </source>
</evidence>
<keyword evidence="17" id="KW-0238">DNA-binding</keyword>
<dbReference type="Pfam" id="PF17917">
    <property type="entry name" value="RT_RNaseH"/>
    <property type="match status" value="1"/>
</dbReference>
<evidence type="ECO:0000256" key="16">
    <source>
        <dbReference type="ARBA" id="ARBA00022932"/>
    </source>
</evidence>
<comment type="subcellular location">
    <subcellularLocation>
        <location evidence="1">Nucleus</location>
    </subcellularLocation>
</comment>
<keyword evidence="16" id="KW-0239">DNA-directed DNA polymerase</keyword>
<comment type="similarity">
    <text evidence="2">Belongs to the beta type-B retroviral polymerase family. HERV class-II K(HML-2) pol subfamily.</text>
</comment>
<dbReference type="FunFam" id="3.10.20.370:FF:000003">
    <property type="entry name" value="Transposon Tf2-6 polyprotein"/>
    <property type="match status" value="1"/>
</dbReference>
<evidence type="ECO:0000256" key="12">
    <source>
        <dbReference type="ARBA" id="ARBA00022801"/>
    </source>
</evidence>
<dbReference type="Gene3D" id="2.40.50.40">
    <property type="match status" value="1"/>
</dbReference>
<dbReference type="CDD" id="cd09274">
    <property type="entry name" value="RNase_HI_RT_Ty3"/>
    <property type="match status" value="1"/>
</dbReference>
<dbReference type="GO" id="GO:0003677">
    <property type="term" value="F:DNA binding"/>
    <property type="evidence" value="ECO:0007669"/>
    <property type="project" value="UniProtKB-KW"/>
</dbReference>
<evidence type="ECO:0000256" key="14">
    <source>
        <dbReference type="ARBA" id="ARBA00022908"/>
    </source>
</evidence>
<reference evidence="23" key="2">
    <citation type="submission" date="2025-08" db="UniProtKB">
        <authorList>
            <consortium name="Ensembl"/>
        </authorList>
    </citation>
    <scope>IDENTIFICATION</scope>
</reference>
<dbReference type="GO" id="GO:0003964">
    <property type="term" value="F:RNA-directed DNA polymerase activity"/>
    <property type="evidence" value="ECO:0007669"/>
    <property type="project" value="UniProtKB-KW"/>
</dbReference>
<evidence type="ECO:0000256" key="15">
    <source>
        <dbReference type="ARBA" id="ARBA00022918"/>
    </source>
</evidence>
<keyword evidence="10" id="KW-0064">Aspartyl protease</keyword>
<dbReference type="Pfam" id="PF00385">
    <property type="entry name" value="Chromo"/>
    <property type="match status" value="1"/>
</dbReference>
<dbReference type="SUPFAM" id="SSF54160">
    <property type="entry name" value="Chromo domain-like"/>
    <property type="match status" value="1"/>
</dbReference>
<dbReference type="CDD" id="cd00303">
    <property type="entry name" value="retropepsin_like"/>
    <property type="match status" value="1"/>
</dbReference>
<evidence type="ECO:0000256" key="1">
    <source>
        <dbReference type="ARBA" id="ARBA00004123"/>
    </source>
</evidence>
<dbReference type="Pfam" id="PF17921">
    <property type="entry name" value="Integrase_H2C2"/>
    <property type="match status" value="1"/>
</dbReference>
<evidence type="ECO:0000256" key="6">
    <source>
        <dbReference type="ARBA" id="ARBA00022679"/>
    </source>
</evidence>
<evidence type="ECO:0000256" key="10">
    <source>
        <dbReference type="ARBA" id="ARBA00022750"/>
    </source>
</evidence>
<dbReference type="Gene3D" id="3.30.70.270">
    <property type="match status" value="2"/>
</dbReference>
<keyword evidence="15" id="KW-0695">RNA-directed DNA polymerase</keyword>
<keyword evidence="8" id="KW-0540">Nuclease</keyword>
<dbReference type="GO" id="GO:0003887">
    <property type="term" value="F:DNA-directed DNA polymerase activity"/>
    <property type="evidence" value="ECO:0007669"/>
    <property type="project" value="UniProtKB-KW"/>
</dbReference>
<dbReference type="FunFam" id="3.30.420.10:FF:000032">
    <property type="entry name" value="Retrovirus-related Pol polyprotein from transposon 297-like Protein"/>
    <property type="match status" value="1"/>
</dbReference>
<keyword evidence="5" id="KW-0645">Protease</keyword>
<dbReference type="SUPFAM" id="SSF50630">
    <property type="entry name" value="Acid proteases"/>
    <property type="match status" value="1"/>
</dbReference>
<name>A0AAZ1XAG3_OREAU</name>
<evidence type="ECO:0000256" key="13">
    <source>
        <dbReference type="ARBA" id="ARBA00022842"/>
    </source>
</evidence>
<keyword evidence="11" id="KW-0255">Endonuclease</keyword>
<dbReference type="InterPro" id="IPR000953">
    <property type="entry name" value="Chromo/chromo_shadow_dom"/>
</dbReference>
<organism evidence="23 24">
    <name type="scientific">Oreochromis aureus</name>
    <name type="common">Israeli tilapia</name>
    <name type="synonym">Chromis aureus</name>
    <dbReference type="NCBI Taxonomy" id="47969"/>
    <lineage>
        <taxon>Eukaryota</taxon>
        <taxon>Metazoa</taxon>
        <taxon>Chordata</taxon>
        <taxon>Craniata</taxon>
        <taxon>Vertebrata</taxon>
        <taxon>Euteleostomi</taxon>
        <taxon>Actinopterygii</taxon>
        <taxon>Neopterygii</taxon>
        <taxon>Teleostei</taxon>
        <taxon>Neoteleostei</taxon>
        <taxon>Acanthomorphata</taxon>
        <taxon>Ovalentaria</taxon>
        <taxon>Cichlomorphae</taxon>
        <taxon>Cichliformes</taxon>
        <taxon>Cichlidae</taxon>
        <taxon>African cichlids</taxon>
        <taxon>Pseudocrenilabrinae</taxon>
        <taxon>Oreochromini</taxon>
        <taxon>Oreochromis</taxon>
    </lineage>
</organism>
<proteinExistence type="inferred from homology"/>
<dbReference type="InterPro" id="IPR043128">
    <property type="entry name" value="Rev_trsase/Diguanyl_cyclase"/>
</dbReference>
<keyword evidence="12" id="KW-0378">Hydrolase</keyword>
<evidence type="ECO:0000259" key="22">
    <source>
        <dbReference type="PROSITE" id="PS50994"/>
    </source>
</evidence>
<dbReference type="Pfam" id="PF24626">
    <property type="entry name" value="SH3_Tf2-1"/>
    <property type="match status" value="1"/>
</dbReference>
<dbReference type="Pfam" id="PF00665">
    <property type="entry name" value="rve"/>
    <property type="match status" value="1"/>
</dbReference>
<dbReference type="InterPro" id="IPR012337">
    <property type="entry name" value="RNaseH-like_sf"/>
</dbReference>
<evidence type="ECO:0000256" key="9">
    <source>
        <dbReference type="ARBA" id="ARBA00022723"/>
    </source>
</evidence>
<gene>
    <name evidence="23" type="primary">KCNH2</name>
</gene>
<dbReference type="InterPro" id="IPR036397">
    <property type="entry name" value="RNaseH_sf"/>
</dbReference>
<dbReference type="GO" id="GO:0004523">
    <property type="term" value="F:RNA-DNA hybrid ribonuclease activity"/>
    <property type="evidence" value="ECO:0007669"/>
    <property type="project" value="UniProtKB-EC"/>
</dbReference>
<dbReference type="Gene3D" id="2.40.70.10">
    <property type="entry name" value="Acid Proteases"/>
    <property type="match status" value="1"/>
</dbReference>